<dbReference type="EMBL" id="JAPFFM010000015">
    <property type="protein sequence ID" value="KAJ6710517.1"/>
    <property type="molecule type" value="Genomic_DNA"/>
</dbReference>
<comment type="caution">
    <text evidence="1">The sequence shown here is derived from an EMBL/GenBank/DDBJ whole genome shotgun (WGS) entry which is preliminary data.</text>
</comment>
<keyword evidence="2" id="KW-1185">Reference proteome</keyword>
<accession>A0A9Q0YUJ4</accession>
<reference evidence="1" key="2">
    <citation type="journal article" date="2023" name="Int. J. Mol. Sci.">
        <title>De Novo Assembly and Annotation of 11 Diverse Shrub Willow (Salix) Genomes Reveals Novel Gene Organization in Sex-Linked Regions.</title>
        <authorList>
            <person name="Hyden B."/>
            <person name="Feng K."/>
            <person name="Yates T.B."/>
            <person name="Jawdy S."/>
            <person name="Cereghino C."/>
            <person name="Smart L.B."/>
            <person name="Muchero W."/>
        </authorList>
    </citation>
    <scope>NUCLEOTIDE SEQUENCE</scope>
    <source>
        <tissue evidence="1">Shoot tip</tissue>
    </source>
</reference>
<reference evidence="1" key="1">
    <citation type="submission" date="2022-11" db="EMBL/GenBank/DDBJ databases">
        <authorList>
            <person name="Hyden B.L."/>
            <person name="Feng K."/>
            <person name="Yates T."/>
            <person name="Jawdy S."/>
            <person name="Smart L.B."/>
            <person name="Muchero W."/>
        </authorList>
    </citation>
    <scope>NUCLEOTIDE SEQUENCE</scope>
    <source>
        <tissue evidence="1">Shoot tip</tissue>
    </source>
</reference>
<gene>
    <name evidence="1" type="ORF">OIU74_011394</name>
</gene>
<dbReference type="Pfam" id="PF03242">
    <property type="entry name" value="LEA_3a"/>
    <property type="match status" value="1"/>
</dbReference>
<sequence length="129" mass="14217">MEMEGAAKFQPPVTWKNLISRRKGKNKSREHEKLGKGEWLVFSQTRKVISGLISKEINGRGFSAVASQGAAVSTARSGAAVMKKTGEEVSKTTEKISWVPDPRTGFYRPENVSQEIDAAELRAALLKKQ</sequence>
<protein>
    <submittedName>
        <fullName evidence="1">PROTEIN SENESCENCE-ASSOCIATED protein 21 MITOCHONDRIAL</fullName>
    </submittedName>
</protein>
<evidence type="ECO:0000313" key="2">
    <source>
        <dbReference type="Proteomes" id="UP001151752"/>
    </source>
</evidence>
<proteinExistence type="predicted"/>
<name>A0A9Q0YUJ4_9ROSI</name>
<dbReference type="PANTHER" id="PTHR33509">
    <property type="entry name" value="LATE EMBRYOGENIS ABUNDANT PROTEIN 2-RELATED"/>
    <property type="match status" value="1"/>
</dbReference>
<dbReference type="AlphaFoldDB" id="A0A9Q0YUJ4"/>
<dbReference type="Proteomes" id="UP001151752">
    <property type="component" value="Chromosome 2"/>
</dbReference>
<dbReference type="GO" id="GO:0006950">
    <property type="term" value="P:response to stress"/>
    <property type="evidence" value="ECO:0007669"/>
    <property type="project" value="TreeGrafter"/>
</dbReference>
<dbReference type="GO" id="GO:0005739">
    <property type="term" value="C:mitochondrion"/>
    <property type="evidence" value="ECO:0007669"/>
    <property type="project" value="TreeGrafter"/>
</dbReference>
<dbReference type="PANTHER" id="PTHR33509:SF5">
    <property type="entry name" value="PROTEIN SENESCENCE-ASSOCIATED GENE 21, MITOCHONDRIAL"/>
    <property type="match status" value="1"/>
</dbReference>
<dbReference type="InterPro" id="IPR004926">
    <property type="entry name" value="LEA_3a"/>
</dbReference>
<evidence type="ECO:0000313" key="1">
    <source>
        <dbReference type="EMBL" id="KAJ6710517.1"/>
    </source>
</evidence>
<organism evidence="1 2">
    <name type="scientific">Salix koriyanagi</name>
    <dbReference type="NCBI Taxonomy" id="2511006"/>
    <lineage>
        <taxon>Eukaryota</taxon>
        <taxon>Viridiplantae</taxon>
        <taxon>Streptophyta</taxon>
        <taxon>Embryophyta</taxon>
        <taxon>Tracheophyta</taxon>
        <taxon>Spermatophyta</taxon>
        <taxon>Magnoliopsida</taxon>
        <taxon>eudicotyledons</taxon>
        <taxon>Gunneridae</taxon>
        <taxon>Pentapetalae</taxon>
        <taxon>rosids</taxon>
        <taxon>fabids</taxon>
        <taxon>Malpighiales</taxon>
        <taxon>Salicaceae</taxon>
        <taxon>Saliceae</taxon>
        <taxon>Salix</taxon>
    </lineage>
</organism>